<dbReference type="Proteomes" id="UP001055439">
    <property type="component" value="Chromosome 10"/>
</dbReference>
<dbReference type="EMBL" id="CP097503">
    <property type="protein sequence ID" value="URD84331.1"/>
    <property type="molecule type" value="Genomic_DNA"/>
</dbReference>
<proteinExistence type="predicted"/>
<sequence length="202" mass="22609">MNAHRLRIADKASPEVWAWWNLTRLLLEVHSLGSMADGYRFYHVSLFGALLVSIHIGNIKVDLHLPGLNRTANDTCVRLTMQPHPSIVCLASPATKCYALYSILEEIFLELNVASRDEDCMCIGGNGSVEAEKIKALFPRSRAAEEDGEEGGGIWKQSRRRRSFWLRESCQSARFARAFSATSARARPYNRVSSIASATYCD</sequence>
<reference evidence="1" key="1">
    <citation type="submission" date="2022-05" db="EMBL/GenBank/DDBJ databases">
        <title>The Musa troglodytarum L. genome provides insights into the mechanism of non-climacteric behaviour and enrichment of carotenoids.</title>
        <authorList>
            <person name="Wang J."/>
        </authorList>
    </citation>
    <scope>NUCLEOTIDE SEQUENCE</scope>
    <source>
        <tissue evidence="1">Leaf</tissue>
    </source>
</reference>
<gene>
    <name evidence="1" type="ORF">MUK42_03693</name>
</gene>
<keyword evidence="2" id="KW-1185">Reference proteome</keyword>
<accession>A0A9E7JKN2</accession>
<organism evidence="1 2">
    <name type="scientific">Musa troglodytarum</name>
    <name type="common">fe'i banana</name>
    <dbReference type="NCBI Taxonomy" id="320322"/>
    <lineage>
        <taxon>Eukaryota</taxon>
        <taxon>Viridiplantae</taxon>
        <taxon>Streptophyta</taxon>
        <taxon>Embryophyta</taxon>
        <taxon>Tracheophyta</taxon>
        <taxon>Spermatophyta</taxon>
        <taxon>Magnoliopsida</taxon>
        <taxon>Liliopsida</taxon>
        <taxon>Zingiberales</taxon>
        <taxon>Musaceae</taxon>
        <taxon>Musa</taxon>
    </lineage>
</organism>
<protein>
    <submittedName>
        <fullName evidence="1">Uncharacterized protein</fullName>
    </submittedName>
</protein>
<dbReference type="AlphaFoldDB" id="A0A9E7JKN2"/>
<name>A0A9E7JKN2_9LILI</name>
<evidence type="ECO:0000313" key="1">
    <source>
        <dbReference type="EMBL" id="URD84331.1"/>
    </source>
</evidence>
<evidence type="ECO:0000313" key="2">
    <source>
        <dbReference type="Proteomes" id="UP001055439"/>
    </source>
</evidence>